<gene>
    <name evidence="6" type="ORF">SAMN05444165_3124</name>
    <name evidence="7" type="ORF">SAMN05444168_5530</name>
</gene>
<dbReference type="RefSeq" id="WP_074267498.1">
    <property type="nucleotide sequence ID" value="NZ_FSRM01000002.1"/>
</dbReference>
<dbReference type="SMART" id="SM00345">
    <property type="entry name" value="HTH_GNTR"/>
    <property type="match status" value="1"/>
</dbReference>
<evidence type="ECO:0000256" key="3">
    <source>
        <dbReference type="ARBA" id="ARBA00023163"/>
    </source>
</evidence>
<dbReference type="InterPro" id="IPR000524">
    <property type="entry name" value="Tscrpt_reg_HTH_GntR"/>
</dbReference>
<name>A0A1N6JZJ0_9BURK</name>
<dbReference type="Pfam" id="PF00392">
    <property type="entry name" value="GntR"/>
    <property type="match status" value="1"/>
</dbReference>
<reference evidence="8 9" key="1">
    <citation type="submission" date="2016-11" db="EMBL/GenBank/DDBJ databases">
        <authorList>
            <person name="Jaros S."/>
            <person name="Januszkiewicz K."/>
            <person name="Wedrychowicz H."/>
        </authorList>
    </citation>
    <scope>NUCLEOTIDE SEQUENCE [LARGE SCALE GENOMIC DNA]</scope>
    <source>
        <strain evidence="7 8">GAS86</strain>
        <strain evidence="6 9">GAS95</strain>
    </source>
</reference>
<dbReference type="SMART" id="SM00895">
    <property type="entry name" value="FCD"/>
    <property type="match status" value="1"/>
</dbReference>
<feature type="domain" description="HTH gntR-type" evidence="5">
    <location>
        <begin position="1"/>
        <end position="66"/>
    </location>
</feature>
<dbReference type="InterPro" id="IPR008920">
    <property type="entry name" value="TF_FadR/GntR_C"/>
</dbReference>
<dbReference type="GO" id="GO:0003677">
    <property type="term" value="F:DNA binding"/>
    <property type="evidence" value="ECO:0007669"/>
    <property type="project" value="UniProtKB-KW"/>
</dbReference>
<dbReference type="PRINTS" id="PR00035">
    <property type="entry name" value="HTHGNTR"/>
</dbReference>
<dbReference type="SUPFAM" id="SSF48008">
    <property type="entry name" value="GntR ligand-binding domain-like"/>
    <property type="match status" value="1"/>
</dbReference>
<dbReference type="Pfam" id="PF07729">
    <property type="entry name" value="FCD"/>
    <property type="match status" value="1"/>
</dbReference>
<dbReference type="SUPFAM" id="SSF46785">
    <property type="entry name" value="Winged helix' DNA-binding domain"/>
    <property type="match status" value="1"/>
</dbReference>
<keyword evidence="3" id="KW-0804">Transcription</keyword>
<dbReference type="PROSITE" id="PS50949">
    <property type="entry name" value="HTH_GNTR"/>
    <property type="match status" value="1"/>
</dbReference>
<accession>A0A1N6JZJ0</accession>
<evidence type="ECO:0000256" key="2">
    <source>
        <dbReference type="ARBA" id="ARBA00023125"/>
    </source>
</evidence>
<evidence type="ECO:0000259" key="5">
    <source>
        <dbReference type="PROSITE" id="PS50949"/>
    </source>
</evidence>
<dbReference type="PANTHER" id="PTHR43537">
    <property type="entry name" value="TRANSCRIPTIONAL REGULATOR, GNTR FAMILY"/>
    <property type="match status" value="1"/>
</dbReference>
<dbReference type="CDD" id="cd07377">
    <property type="entry name" value="WHTH_GntR"/>
    <property type="match status" value="1"/>
</dbReference>
<feature type="region of interest" description="Disordered" evidence="4">
    <location>
        <begin position="229"/>
        <end position="252"/>
    </location>
</feature>
<dbReference type="PANTHER" id="PTHR43537:SF5">
    <property type="entry name" value="UXU OPERON TRANSCRIPTIONAL REGULATOR"/>
    <property type="match status" value="1"/>
</dbReference>
<proteinExistence type="predicted"/>
<dbReference type="Gene3D" id="1.20.120.530">
    <property type="entry name" value="GntR ligand-binding domain-like"/>
    <property type="match status" value="1"/>
</dbReference>
<dbReference type="EMBL" id="FSRU01000001">
    <property type="protein sequence ID" value="SIO43067.1"/>
    <property type="molecule type" value="Genomic_DNA"/>
</dbReference>
<dbReference type="OrthoDB" id="5296437at2"/>
<dbReference type="InterPro" id="IPR036390">
    <property type="entry name" value="WH_DNA-bd_sf"/>
</dbReference>
<sequence>MMENVRQLVRLIQERGFGPGDKLPSEREMSEMFRMSRGALREALIRLDTLRIVDARPKSGIFLRADSAETSIEAMVLFAEADTPLSPDEVIQSVELRRLLEVQAVRLACERRTDADLNKLSAILKRCIEARGDGHALAALDAEFHLAIVSATQNDVFVRFVNVFYLMSKKRREVYFSSDEHCRKSVADHRKLLGAIAARNIEEAETILRQHIKGVDVYFRTLFATENDEEQGADKLAAPGRKRKRAATKEFA</sequence>
<protein>
    <submittedName>
        <fullName evidence="7">DNA-binding transcriptional regulator, FadR family</fullName>
    </submittedName>
</protein>
<evidence type="ECO:0000313" key="7">
    <source>
        <dbReference type="EMBL" id="SIO49661.1"/>
    </source>
</evidence>
<dbReference type="InterPro" id="IPR036388">
    <property type="entry name" value="WH-like_DNA-bd_sf"/>
</dbReference>
<evidence type="ECO:0000256" key="4">
    <source>
        <dbReference type="SAM" id="MobiDB-lite"/>
    </source>
</evidence>
<keyword evidence="2 7" id="KW-0238">DNA-binding</keyword>
<dbReference type="GO" id="GO:0003700">
    <property type="term" value="F:DNA-binding transcription factor activity"/>
    <property type="evidence" value="ECO:0007669"/>
    <property type="project" value="InterPro"/>
</dbReference>
<dbReference type="Gene3D" id="1.10.10.10">
    <property type="entry name" value="Winged helix-like DNA-binding domain superfamily/Winged helix DNA-binding domain"/>
    <property type="match status" value="1"/>
</dbReference>
<dbReference type="InterPro" id="IPR011711">
    <property type="entry name" value="GntR_C"/>
</dbReference>
<evidence type="ECO:0000313" key="9">
    <source>
        <dbReference type="Proteomes" id="UP000185151"/>
    </source>
</evidence>
<keyword evidence="1" id="KW-0805">Transcription regulation</keyword>
<evidence type="ECO:0000313" key="8">
    <source>
        <dbReference type="Proteomes" id="UP000184693"/>
    </source>
</evidence>
<dbReference type="Proteomes" id="UP000184693">
    <property type="component" value="Unassembled WGS sequence"/>
</dbReference>
<dbReference type="Proteomes" id="UP000185151">
    <property type="component" value="Unassembled WGS sequence"/>
</dbReference>
<keyword evidence="9" id="KW-1185">Reference proteome</keyword>
<evidence type="ECO:0000313" key="6">
    <source>
        <dbReference type="EMBL" id="SIO43067.1"/>
    </source>
</evidence>
<dbReference type="EMBL" id="FSRM01000002">
    <property type="protein sequence ID" value="SIO49661.1"/>
    <property type="molecule type" value="Genomic_DNA"/>
</dbReference>
<evidence type="ECO:0000256" key="1">
    <source>
        <dbReference type="ARBA" id="ARBA00023015"/>
    </source>
</evidence>
<organism evidence="7 8">
    <name type="scientific">Paraburkholderia phenazinium</name>
    <dbReference type="NCBI Taxonomy" id="60549"/>
    <lineage>
        <taxon>Bacteria</taxon>
        <taxon>Pseudomonadati</taxon>
        <taxon>Pseudomonadota</taxon>
        <taxon>Betaproteobacteria</taxon>
        <taxon>Burkholderiales</taxon>
        <taxon>Burkholderiaceae</taxon>
        <taxon>Paraburkholderia</taxon>
    </lineage>
</organism>
<dbReference type="AlphaFoldDB" id="A0A1N6JZJ0"/>